<keyword evidence="4 7" id="KW-0012">Acyltransferase</keyword>
<reference evidence="7" key="1">
    <citation type="submission" date="2020-11" db="EMBL/GenBank/DDBJ databases">
        <title>Sequencing the genomes of 1000 actinobacteria strains.</title>
        <authorList>
            <person name="Klenk H.-P."/>
        </authorList>
    </citation>
    <scope>NUCLEOTIDE SEQUENCE</scope>
    <source>
        <strain evidence="7">DSM 45356</strain>
    </source>
</reference>
<dbReference type="GO" id="GO:0008999">
    <property type="term" value="F:protein-N-terminal-alanine acetyltransferase activity"/>
    <property type="evidence" value="ECO:0007669"/>
    <property type="project" value="UniProtKB-EC"/>
</dbReference>
<dbReference type="GO" id="GO:0005737">
    <property type="term" value="C:cytoplasm"/>
    <property type="evidence" value="ECO:0007669"/>
    <property type="project" value="UniProtKB-SubCell"/>
</dbReference>
<comment type="subcellular location">
    <subcellularLocation>
        <location evidence="5">Cytoplasm</location>
    </subcellularLocation>
</comment>
<dbReference type="NCBIfam" id="TIGR01575">
    <property type="entry name" value="rimI"/>
    <property type="match status" value="1"/>
</dbReference>
<keyword evidence="8" id="KW-1185">Reference proteome</keyword>
<name>A0A8J7GLY7_9ACTN</name>
<proteinExistence type="inferred from homology"/>
<evidence type="ECO:0000313" key="7">
    <source>
        <dbReference type="EMBL" id="MBG6140140.1"/>
    </source>
</evidence>
<evidence type="ECO:0000259" key="6">
    <source>
        <dbReference type="PROSITE" id="PS51186"/>
    </source>
</evidence>
<dbReference type="SUPFAM" id="SSF55729">
    <property type="entry name" value="Acyl-CoA N-acyltransferases (Nat)"/>
    <property type="match status" value="1"/>
</dbReference>
<dbReference type="InterPro" id="IPR000182">
    <property type="entry name" value="GNAT_dom"/>
</dbReference>
<dbReference type="EC" id="2.3.1.266" evidence="5"/>
<dbReference type="InterPro" id="IPR016181">
    <property type="entry name" value="Acyl_CoA_acyltransferase"/>
</dbReference>
<accession>A0A8J7GLY7</accession>
<sequence>MGPVHLVPLTRDHVPAVLVIEKELFGAEAWSRWMVQSELDENHHYRAAIRDGELIGYAGLAVVDETEAWVQNIAVRAASQGQGVGRLLLEDLLAAAGDRTVGLEVASDNPAQHLYAKYGFETVGVRKRYYQPSGKDALVMLRGRP</sequence>
<dbReference type="InterPro" id="IPR006464">
    <property type="entry name" value="AcTrfase_RimI/Ard1"/>
</dbReference>
<evidence type="ECO:0000256" key="3">
    <source>
        <dbReference type="ARBA" id="ARBA00022679"/>
    </source>
</evidence>
<dbReference type="Pfam" id="PF00583">
    <property type="entry name" value="Acetyltransf_1"/>
    <property type="match status" value="1"/>
</dbReference>
<gene>
    <name evidence="7" type="ORF">IW245_006334</name>
</gene>
<evidence type="ECO:0000256" key="1">
    <source>
        <dbReference type="ARBA" id="ARBA00005395"/>
    </source>
</evidence>
<dbReference type="CDD" id="cd04301">
    <property type="entry name" value="NAT_SF"/>
    <property type="match status" value="1"/>
</dbReference>
<dbReference type="RefSeq" id="WP_197006715.1">
    <property type="nucleotide sequence ID" value="NZ_BONS01000006.1"/>
</dbReference>
<comment type="similarity">
    <text evidence="1 5">Belongs to the acetyltransferase family. RimI subfamily.</text>
</comment>
<organism evidence="7 8">
    <name type="scientific">Longispora fulva</name>
    <dbReference type="NCBI Taxonomy" id="619741"/>
    <lineage>
        <taxon>Bacteria</taxon>
        <taxon>Bacillati</taxon>
        <taxon>Actinomycetota</taxon>
        <taxon>Actinomycetes</taxon>
        <taxon>Micromonosporales</taxon>
        <taxon>Micromonosporaceae</taxon>
        <taxon>Longispora</taxon>
    </lineage>
</organism>
<dbReference type="Proteomes" id="UP000622552">
    <property type="component" value="Unassembled WGS sequence"/>
</dbReference>
<dbReference type="PANTHER" id="PTHR43420">
    <property type="entry name" value="ACETYLTRANSFERASE"/>
    <property type="match status" value="1"/>
</dbReference>
<keyword evidence="3 7" id="KW-0808">Transferase</keyword>
<dbReference type="Gene3D" id="3.40.630.30">
    <property type="match status" value="1"/>
</dbReference>
<dbReference type="AlphaFoldDB" id="A0A8J7GLY7"/>
<comment type="caution">
    <text evidence="7">The sequence shown here is derived from an EMBL/GenBank/DDBJ whole genome shotgun (WGS) entry which is preliminary data.</text>
</comment>
<keyword evidence="2 5" id="KW-0963">Cytoplasm</keyword>
<protein>
    <recommendedName>
        <fullName evidence="5">[Ribosomal protein bS18]-alanine N-acetyltransferase</fullName>
        <ecNumber evidence="5">2.3.1.266</ecNumber>
    </recommendedName>
</protein>
<dbReference type="PROSITE" id="PS51186">
    <property type="entry name" value="GNAT"/>
    <property type="match status" value="1"/>
</dbReference>
<comment type="catalytic activity">
    <reaction evidence="5">
        <text>N-terminal L-alanyl-[ribosomal protein bS18] + acetyl-CoA = N-terminal N(alpha)-acetyl-L-alanyl-[ribosomal protein bS18] + CoA + H(+)</text>
        <dbReference type="Rhea" id="RHEA:43756"/>
        <dbReference type="Rhea" id="RHEA-COMP:10676"/>
        <dbReference type="Rhea" id="RHEA-COMP:10677"/>
        <dbReference type="ChEBI" id="CHEBI:15378"/>
        <dbReference type="ChEBI" id="CHEBI:57287"/>
        <dbReference type="ChEBI" id="CHEBI:57288"/>
        <dbReference type="ChEBI" id="CHEBI:64718"/>
        <dbReference type="ChEBI" id="CHEBI:83683"/>
        <dbReference type="EC" id="2.3.1.266"/>
    </reaction>
</comment>
<dbReference type="PANTHER" id="PTHR43420:SF44">
    <property type="entry name" value="ACETYLTRANSFERASE YPEA"/>
    <property type="match status" value="1"/>
</dbReference>
<dbReference type="EMBL" id="JADOUF010000001">
    <property type="protein sequence ID" value="MBG6140140.1"/>
    <property type="molecule type" value="Genomic_DNA"/>
</dbReference>
<evidence type="ECO:0000256" key="5">
    <source>
        <dbReference type="RuleBase" id="RU363094"/>
    </source>
</evidence>
<comment type="function">
    <text evidence="5">Acetylates the N-terminal alanine of ribosomal protein bS18.</text>
</comment>
<feature type="domain" description="N-acetyltransferase" evidence="6">
    <location>
        <begin position="4"/>
        <end position="145"/>
    </location>
</feature>
<evidence type="ECO:0000256" key="4">
    <source>
        <dbReference type="ARBA" id="ARBA00023315"/>
    </source>
</evidence>
<dbReference type="InterPro" id="IPR050680">
    <property type="entry name" value="YpeA/RimI_acetyltransf"/>
</dbReference>
<evidence type="ECO:0000313" key="8">
    <source>
        <dbReference type="Proteomes" id="UP000622552"/>
    </source>
</evidence>
<evidence type="ECO:0000256" key="2">
    <source>
        <dbReference type="ARBA" id="ARBA00022490"/>
    </source>
</evidence>